<evidence type="ECO:0000256" key="3">
    <source>
        <dbReference type="ARBA" id="ARBA00022553"/>
    </source>
</evidence>
<dbReference type="InterPro" id="IPR050091">
    <property type="entry name" value="PKS_NRPS_Biosynth_Enz"/>
</dbReference>
<dbReference type="Gene3D" id="1.10.1200.10">
    <property type="entry name" value="ACP-like"/>
    <property type="match status" value="1"/>
</dbReference>
<dbReference type="InterPro" id="IPR029058">
    <property type="entry name" value="AB_hydrolase_fold"/>
</dbReference>
<gene>
    <name evidence="5" type="ORF">R3P38DRAFT_3348627</name>
</gene>
<dbReference type="GO" id="GO:0006633">
    <property type="term" value="P:fatty acid biosynthetic process"/>
    <property type="evidence" value="ECO:0007669"/>
    <property type="project" value="TreeGrafter"/>
</dbReference>
<dbReference type="InterPro" id="IPR006162">
    <property type="entry name" value="Ppantetheine_attach_site"/>
</dbReference>
<dbReference type="EMBL" id="JAWWNJ010000013">
    <property type="protein sequence ID" value="KAK7042709.1"/>
    <property type="molecule type" value="Genomic_DNA"/>
</dbReference>
<dbReference type="InterPro" id="IPR009081">
    <property type="entry name" value="PP-bd_ACP"/>
</dbReference>
<dbReference type="Gene3D" id="3.40.50.720">
    <property type="entry name" value="NAD(P)-binding Rossmann-like Domain"/>
    <property type="match status" value="1"/>
</dbReference>
<comment type="pathway">
    <text evidence="1">Secondary metabolite biosynthesis.</text>
</comment>
<feature type="domain" description="Ketoreductase" evidence="4">
    <location>
        <begin position="186"/>
        <end position="367"/>
    </location>
</feature>
<keyword evidence="3" id="KW-0597">Phosphoprotein</keyword>
<dbReference type="SUPFAM" id="SSF47336">
    <property type="entry name" value="ACP-like"/>
    <property type="match status" value="1"/>
</dbReference>
<dbReference type="GO" id="GO:0004312">
    <property type="term" value="F:fatty acid synthase activity"/>
    <property type="evidence" value="ECO:0007669"/>
    <property type="project" value="TreeGrafter"/>
</dbReference>
<dbReference type="SUPFAM" id="SSF51735">
    <property type="entry name" value="NAD(P)-binding Rossmann-fold domains"/>
    <property type="match status" value="1"/>
</dbReference>
<evidence type="ECO:0000313" key="6">
    <source>
        <dbReference type="Proteomes" id="UP001362999"/>
    </source>
</evidence>
<dbReference type="Pfam" id="PF00975">
    <property type="entry name" value="Thioesterase"/>
    <property type="match status" value="1"/>
</dbReference>
<dbReference type="SMART" id="SM00822">
    <property type="entry name" value="PKS_KR"/>
    <property type="match status" value="1"/>
</dbReference>
<dbReference type="GO" id="GO:0005737">
    <property type="term" value="C:cytoplasm"/>
    <property type="evidence" value="ECO:0007669"/>
    <property type="project" value="TreeGrafter"/>
</dbReference>
<evidence type="ECO:0000256" key="1">
    <source>
        <dbReference type="ARBA" id="ARBA00005179"/>
    </source>
</evidence>
<dbReference type="Pfam" id="PF00550">
    <property type="entry name" value="PP-binding"/>
    <property type="match status" value="1"/>
</dbReference>
<dbReference type="InterPro" id="IPR013968">
    <property type="entry name" value="PKS_KR"/>
</dbReference>
<proteinExistence type="predicted"/>
<dbReference type="Proteomes" id="UP001362999">
    <property type="component" value="Unassembled WGS sequence"/>
</dbReference>
<name>A0AAW0CS69_9AGAR</name>
<keyword evidence="6" id="KW-1185">Reference proteome</keyword>
<keyword evidence="2" id="KW-0596">Phosphopantetheine</keyword>
<dbReference type="InterPro" id="IPR001031">
    <property type="entry name" value="Thioesterase"/>
</dbReference>
<dbReference type="InterPro" id="IPR057326">
    <property type="entry name" value="KR_dom"/>
</dbReference>
<accession>A0AAW0CS69</accession>
<dbReference type="Pfam" id="PF08659">
    <property type="entry name" value="KR"/>
    <property type="match status" value="1"/>
</dbReference>
<evidence type="ECO:0000313" key="5">
    <source>
        <dbReference type="EMBL" id="KAK7042709.1"/>
    </source>
</evidence>
<dbReference type="InterPro" id="IPR036291">
    <property type="entry name" value="NAD(P)-bd_dom_sf"/>
</dbReference>
<dbReference type="PANTHER" id="PTHR43775">
    <property type="entry name" value="FATTY ACID SYNTHASE"/>
    <property type="match status" value="1"/>
</dbReference>
<comment type="caution">
    <text evidence="5">The sequence shown here is derived from an EMBL/GenBank/DDBJ whole genome shotgun (WGS) entry which is preliminary data.</text>
</comment>
<dbReference type="AlphaFoldDB" id="A0AAW0CS69"/>
<dbReference type="SUPFAM" id="SSF53474">
    <property type="entry name" value="alpha/beta-Hydrolases"/>
    <property type="match status" value="1"/>
</dbReference>
<dbReference type="GO" id="GO:0005886">
    <property type="term" value="C:plasma membrane"/>
    <property type="evidence" value="ECO:0007669"/>
    <property type="project" value="TreeGrafter"/>
</dbReference>
<organism evidence="5 6">
    <name type="scientific">Favolaschia claudopus</name>
    <dbReference type="NCBI Taxonomy" id="2862362"/>
    <lineage>
        <taxon>Eukaryota</taxon>
        <taxon>Fungi</taxon>
        <taxon>Dikarya</taxon>
        <taxon>Basidiomycota</taxon>
        <taxon>Agaricomycotina</taxon>
        <taxon>Agaricomycetes</taxon>
        <taxon>Agaricomycetidae</taxon>
        <taxon>Agaricales</taxon>
        <taxon>Marasmiineae</taxon>
        <taxon>Mycenaceae</taxon>
        <taxon>Favolaschia</taxon>
    </lineage>
</organism>
<dbReference type="PANTHER" id="PTHR43775:SF37">
    <property type="entry name" value="SI:DKEY-61P9.11"/>
    <property type="match status" value="1"/>
</dbReference>
<dbReference type="InterPro" id="IPR036736">
    <property type="entry name" value="ACP-like_sf"/>
</dbReference>
<protein>
    <submittedName>
        <fullName evidence="5">KR domain-containing protein</fullName>
    </submittedName>
</protein>
<dbReference type="Gene3D" id="3.40.50.1820">
    <property type="entry name" value="alpha/beta hydrolase"/>
    <property type="match status" value="1"/>
</dbReference>
<evidence type="ECO:0000256" key="2">
    <source>
        <dbReference type="ARBA" id="ARBA00022450"/>
    </source>
</evidence>
<sequence>MVQVFAGTVLPYMGGNGSNGRLHSECLGSNLNAAVAGITSIALADNAETAFAIRIFSRLLSSLILGWPLLWRTRPYAELLKSTCGRLVAPRLVLLDQQNLGVAERLDILISDSATYTNKPHLKRWIPRTGMVLLWDSLLKKALQEDPFFIQHILTNTHSDAASSDQVMFESLPRSRRAAPPFRKDEIYLLLGGIGGLGIDLAVWMYQHGARHLVLTSRRGSESPIPTTDAMTIAKLAYLQNAEGLELQLAKCDAIDATEMNTLIQSFSLPVAGCFLMTLVLSDALFFNQTDDTFSGVYASKLKAFEVVSQLISIQSLDFLVAISSISGLLGIPGQTNYASACTALDGALAHYSNAFSLIAPGIIDAGYIDRSASQHILKDSLSTISAEADGLAKLDDRPFNQYIPELDWGSINQHFKIPTACRQLITHSLKPLESPRSRQNSNSGEALLPRVLELLEVSPSDFDATQPLTQYGLDSISAAKLANTLRPYGSFSQLQLLGGVSSCIARRGPTSYNSRKRPSLRTIPESSAEALIEICYGESGAPTIILPGANGVVGMFFGLQEHFRGGPLWAIQITDSTPTNSLEAVLAFWKQQIREKWPHGPYRLAGYSASSLFCVALAKMFEEGEEVIQLTFLDHFPMLWVRIESELSRDKSAHEIHDLADRLGYSVLEMLRADPTVGRQIVANYEMALLGSPDAPPHIRVMIRNWNMMIPLLLTFLQDRTYADRVNEWISSVKAPFVLVVAEYGIAGVPIGWMA</sequence>
<evidence type="ECO:0000259" key="4">
    <source>
        <dbReference type="SMART" id="SM00822"/>
    </source>
</evidence>
<reference evidence="5 6" key="1">
    <citation type="journal article" date="2024" name="J Genomics">
        <title>Draft genome sequencing and assembly of Favolaschia claudopus CIRM-BRFM 2984 isolated from oak limbs.</title>
        <authorList>
            <person name="Navarro D."/>
            <person name="Drula E."/>
            <person name="Chaduli D."/>
            <person name="Cazenave R."/>
            <person name="Ahrendt S."/>
            <person name="Wang J."/>
            <person name="Lipzen A."/>
            <person name="Daum C."/>
            <person name="Barry K."/>
            <person name="Grigoriev I.V."/>
            <person name="Favel A."/>
            <person name="Rosso M.N."/>
            <person name="Martin F."/>
        </authorList>
    </citation>
    <scope>NUCLEOTIDE SEQUENCE [LARGE SCALE GENOMIC DNA]</scope>
    <source>
        <strain evidence="5 6">CIRM-BRFM 2984</strain>
    </source>
</reference>
<dbReference type="PROSITE" id="PS00012">
    <property type="entry name" value="PHOSPHOPANTETHEINE"/>
    <property type="match status" value="1"/>
</dbReference>